<feature type="compositionally biased region" description="Low complexity" evidence="1">
    <location>
        <begin position="13"/>
        <end position="22"/>
    </location>
</feature>
<feature type="compositionally biased region" description="Basic and acidic residues" evidence="1">
    <location>
        <begin position="23"/>
        <end position="35"/>
    </location>
</feature>
<name>A0A212CLC7_CEREH</name>
<feature type="non-terminal residue" evidence="2">
    <location>
        <position position="1"/>
    </location>
</feature>
<accession>A0A212CLC7</accession>
<organism evidence="2 3">
    <name type="scientific">Cervus elaphus hippelaphus</name>
    <name type="common">European red deer</name>
    <dbReference type="NCBI Taxonomy" id="46360"/>
    <lineage>
        <taxon>Eukaryota</taxon>
        <taxon>Metazoa</taxon>
        <taxon>Chordata</taxon>
        <taxon>Craniata</taxon>
        <taxon>Vertebrata</taxon>
        <taxon>Euteleostomi</taxon>
        <taxon>Mammalia</taxon>
        <taxon>Eutheria</taxon>
        <taxon>Laurasiatheria</taxon>
        <taxon>Artiodactyla</taxon>
        <taxon>Ruminantia</taxon>
        <taxon>Pecora</taxon>
        <taxon>Cervidae</taxon>
        <taxon>Cervinae</taxon>
        <taxon>Cervus</taxon>
    </lineage>
</organism>
<gene>
    <name evidence="2" type="ORF">Celaphus_00011984</name>
</gene>
<evidence type="ECO:0000313" key="3">
    <source>
        <dbReference type="Proteomes" id="UP000242450"/>
    </source>
</evidence>
<proteinExistence type="predicted"/>
<reference evidence="2 3" key="1">
    <citation type="journal article" date="2018" name="Mol. Genet. Genomics">
        <title>The red deer Cervus elaphus genome CerEla1.0: sequencing, annotating, genes, and chromosomes.</title>
        <authorList>
            <person name="Bana N.A."/>
            <person name="Nyiri A."/>
            <person name="Nagy J."/>
            <person name="Frank K."/>
            <person name="Nagy T."/>
            <person name="Steger V."/>
            <person name="Schiller M."/>
            <person name="Lakatos P."/>
            <person name="Sugar L."/>
            <person name="Horn P."/>
            <person name="Barta E."/>
            <person name="Orosz L."/>
        </authorList>
    </citation>
    <scope>NUCLEOTIDE SEQUENCE [LARGE SCALE GENOMIC DNA]</scope>
    <source>
        <strain evidence="2">Hungarian</strain>
    </source>
</reference>
<protein>
    <submittedName>
        <fullName evidence="2">RINT1</fullName>
    </submittedName>
</protein>
<dbReference type="AlphaFoldDB" id="A0A212CLC7"/>
<feature type="non-terminal residue" evidence="2">
    <location>
        <position position="135"/>
    </location>
</feature>
<evidence type="ECO:0000313" key="2">
    <source>
        <dbReference type="EMBL" id="OWK06715.1"/>
    </source>
</evidence>
<keyword evidence="3" id="KW-1185">Reference proteome</keyword>
<dbReference type="Proteomes" id="UP000242450">
    <property type="component" value="Chromosome 18"/>
</dbReference>
<comment type="caution">
    <text evidence="2">The sequence shown here is derived from an EMBL/GenBank/DDBJ whole genome shotgun (WGS) entry which is preliminary data.</text>
</comment>
<sequence length="135" mass="14529">GLIRPPDGRGSPRTRPAAARAEPLWKERKKPERRAGSCRGVRRYGLRGSALTAGRSQSPLATLAAQGTDDSRGSKMLPAGEISEAPVTPCSENDDQKKNLKEKSKQIPNTLALSTQPSLQNSVLRSASRRILLAC</sequence>
<dbReference type="EMBL" id="MKHE01000018">
    <property type="protein sequence ID" value="OWK06715.1"/>
    <property type="molecule type" value="Genomic_DNA"/>
</dbReference>
<feature type="region of interest" description="Disordered" evidence="1">
    <location>
        <begin position="1"/>
        <end position="97"/>
    </location>
</feature>
<evidence type="ECO:0000256" key="1">
    <source>
        <dbReference type="SAM" id="MobiDB-lite"/>
    </source>
</evidence>